<comment type="subcellular location">
    <subcellularLocation>
        <location evidence="1">Cell membrane</location>
        <topology evidence="1">Multi-pass membrane protein</topology>
    </subcellularLocation>
</comment>
<keyword evidence="3 6" id="KW-0812">Transmembrane</keyword>
<dbReference type="Proteomes" id="UP001255050">
    <property type="component" value="Unassembled WGS sequence"/>
</dbReference>
<evidence type="ECO:0000313" key="8">
    <source>
        <dbReference type="EMBL" id="MDR5601886.1"/>
    </source>
</evidence>
<dbReference type="EMBL" id="JAVJGV010000001">
    <property type="protein sequence ID" value="MDR5601886.1"/>
    <property type="molecule type" value="Genomic_DNA"/>
</dbReference>
<keyword evidence="4 6" id="KW-1133">Transmembrane helix</keyword>
<keyword evidence="9" id="KW-1185">Reference proteome</keyword>
<evidence type="ECO:0000256" key="6">
    <source>
        <dbReference type="SAM" id="Phobius"/>
    </source>
</evidence>
<evidence type="ECO:0000259" key="7">
    <source>
        <dbReference type="Pfam" id="PF06271"/>
    </source>
</evidence>
<name>A0ABU1EUT9_9STAP</name>
<evidence type="ECO:0000256" key="5">
    <source>
        <dbReference type="ARBA" id="ARBA00023136"/>
    </source>
</evidence>
<evidence type="ECO:0000256" key="1">
    <source>
        <dbReference type="ARBA" id="ARBA00004651"/>
    </source>
</evidence>
<feature type="transmembrane region" description="Helical" evidence="6">
    <location>
        <begin position="93"/>
        <end position="114"/>
    </location>
</feature>
<dbReference type="PANTHER" id="PTHR36115:SF9">
    <property type="entry name" value="LMO1584 PROTEIN"/>
    <property type="match status" value="1"/>
</dbReference>
<gene>
    <name evidence="8" type="ORF">RCO12_00410</name>
</gene>
<dbReference type="InterPro" id="IPR010432">
    <property type="entry name" value="RDD"/>
</dbReference>
<keyword evidence="2" id="KW-1003">Cell membrane</keyword>
<keyword evidence="5 6" id="KW-0472">Membrane</keyword>
<reference evidence="8 9" key="1">
    <citation type="submission" date="2023-08" db="EMBL/GenBank/DDBJ databases">
        <title>Whole genome sequencing of Staphylococcus coagulans NN-2474.</title>
        <authorList>
            <person name="Kropotov V.S."/>
            <person name="Boriskina E.V."/>
            <person name="Gordinskaya N.A."/>
            <person name="Shkurkina I.S."/>
            <person name="Kryazhev D.V."/>
            <person name="Alekseeva A.E."/>
            <person name="Makhova M.A."/>
        </authorList>
    </citation>
    <scope>NUCLEOTIDE SEQUENCE [LARGE SCALE GENOMIC DNA]</scope>
    <source>
        <strain evidence="8 9">NN-2474</strain>
    </source>
</reference>
<comment type="caution">
    <text evidence="8">The sequence shown here is derived from an EMBL/GenBank/DDBJ whole genome shotgun (WGS) entry which is preliminary data.</text>
</comment>
<evidence type="ECO:0000256" key="3">
    <source>
        <dbReference type="ARBA" id="ARBA00022692"/>
    </source>
</evidence>
<dbReference type="Pfam" id="PF06271">
    <property type="entry name" value="RDD"/>
    <property type="match status" value="1"/>
</dbReference>
<protein>
    <submittedName>
        <fullName evidence="8">RDD family protein</fullName>
    </submittedName>
</protein>
<dbReference type="PANTHER" id="PTHR36115">
    <property type="entry name" value="PROLINE-RICH ANTIGEN HOMOLOG-RELATED"/>
    <property type="match status" value="1"/>
</dbReference>
<evidence type="ECO:0000313" key="9">
    <source>
        <dbReference type="Proteomes" id="UP001255050"/>
    </source>
</evidence>
<evidence type="ECO:0000256" key="2">
    <source>
        <dbReference type="ARBA" id="ARBA00022475"/>
    </source>
</evidence>
<evidence type="ECO:0000256" key="4">
    <source>
        <dbReference type="ARBA" id="ARBA00022989"/>
    </source>
</evidence>
<feature type="domain" description="RDD" evidence="7">
    <location>
        <begin position="48"/>
        <end position="177"/>
    </location>
</feature>
<accession>A0ABU1EUT9</accession>
<organism evidence="8 9">
    <name type="scientific">Staphylococcus coagulans</name>
    <dbReference type="NCBI Taxonomy" id="74706"/>
    <lineage>
        <taxon>Bacteria</taxon>
        <taxon>Bacillati</taxon>
        <taxon>Bacillota</taxon>
        <taxon>Bacilli</taxon>
        <taxon>Bacillales</taxon>
        <taxon>Staphylococcaceae</taxon>
        <taxon>Staphylococcus</taxon>
    </lineage>
</organism>
<proteinExistence type="predicted"/>
<dbReference type="InterPro" id="IPR051791">
    <property type="entry name" value="Pra-immunoreactive"/>
</dbReference>
<feature type="transmembrane region" description="Helical" evidence="6">
    <location>
        <begin position="55"/>
        <end position="73"/>
    </location>
</feature>
<sequence>MMDRSIQQNYNPSQPNYHDMNGRQFQHANQRAKKTIEQYQYELNAFFYAGFWRRFISYLIDLGILWGITQIVLNPLYALTGIDEWKLWIDYFSIGHILDALIYFGYFILMTYFFQQTVGKMIMGLKVYTADIHKPNWTDILFREWIGRLISNVLFGLPYFAVIFTPKHIGIHDYFANTVVVKNKYLQYIKENEGV</sequence>